<dbReference type="InterPro" id="IPR036383">
    <property type="entry name" value="TSP1_rpt_sf"/>
</dbReference>
<name>A0A7E4UNF3_PANRE</name>
<dbReference type="WBParaSite" id="Pan_g1085.t1">
    <property type="protein sequence ID" value="Pan_g1085.t1"/>
    <property type="gene ID" value="Pan_g1085"/>
</dbReference>
<dbReference type="SUPFAM" id="SSF82895">
    <property type="entry name" value="TSP-1 type 1 repeat"/>
    <property type="match status" value="1"/>
</dbReference>
<proteinExistence type="predicted"/>
<dbReference type="InterPro" id="IPR000884">
    <property type="entry name" value="TSP1_rpt"/>
</dbReference>
<reference evidence="2" key="1">
    <citation type="journal article" date="2013" name="Genetics">
        <title>The draft genome and transcriptome of Panagrellus redivivus are shaped by the harsh demands of a free-living lifestyle.</title>
        <authorList>
            <person name="Srinivasan J."/>
            <person name="Dillman A.R."/>
            <person name="Macchietto M.G."/>
            <person name="Heikkinen L."/>
            <person name="Lakso M."/>
            <person name="Fracchia K.M."/>
            <person name="Antoshechkin I."/>
            <person name="Mortazavi A."/>
            <person name="Wong G."/>
            <person name="Sternberg P.W."/>
        </authorList>
    </citation>
    <scope>NUCLEOTIDE SEQUENCE [LARGE SCALE GENOMIC DNA]</scope>
    <source>
        <strain evidence="2">MT8872</strain>
    </source>
</reference>
<protein>
    <submittedName>
        <fullName evidence="3">TIL domain-containing protein</fullName>
    </submittedName>
</protein>
<dbReference type="Pfam" id="PF00090">
    <property type="entry name" value="TSP_1"/>
    <property type="match status" value="1"/>
</dbReference>
<sequence length="118" mass="13224">MVALNWQECLIFGITLAVTFIETTSQDDSCTATWHVWSEWSTCTDSCGGCGIYMRTRVCLTTSTACNCEGMGTELDYCNFDVCRYPRPACCYNRAIWSTNGRFACKLNQTTSFITDPS</sequence>
<keyword evidence="1" id="KW-0732">Signal</keyword>
<dbReference type="AlphaFoldDB" id="A0A7E4UNF3"/>
<keyword evidence="2" id="KW-1185">Reference proteome</keyword>
<evidence type="ECO:0000256" key="1">
    <source>
        <dbReference type="SAM" id="SignalP"/>
    </source>
</evidence>
<accession>A0A7E4UNF3</accession>
<feature type="chain" id="PRO_5028909403" evidence="1">
    <location>
        <begin position="18"/>
        <end position="118"/>
    </location>
</feature>
<dbReference type="Proteomes" id="UP000492821">
    <property type="component" value="Unassembled WGS sequence"/>
</dbReference>
<dbReference type="SMART" id="SM00209">
    <property type="entry name" value="TSP1"/>
    <property type="match status" value="1"/>
</dbReference>
<dbReference type="PANTHER" id="PTHR31507">
    <property type="entry name" value="PROTEIN CBG15923"/>
    <property type="match status" value="1"/>
</dbReference>
<dbReference type="Gene3D" id="2.20.100.10">
    <property type="entry name" value="Thrombospondin type-1 (TSP1) repeat"/>
    <property type="match status" value="1"/>
</dbReference>
<feature type="signal peptide" evidence="1">
    <location>
        <begin position="1"/>
        <end position="17"/>
    </location>
</feature>
<dbReference type="PANTHER" id="PTHR31507:SF11">
    <property type="entry name" value="THROMBOSPONDIN TYPE 1 DOMAIN PROTEIN"/>
    <property type="match status" value="1"/>
</dbReference>
<dbReference type="PROSITE" id="PS50092">
    <property type="entry name" value="TSP1"/>
    <property type="match status" value="1"/>
</dbReference>
<organism evidence="2 3">
    <name type="scientific">Panagrellus redivivus</name>
    <name type="common">Microworm</name>
    <dbReference type="NCBI Taxonomy" id="6233"/>
    <lineage>
        <taxon>Eukaryota</taxon>
        <taxon>Metazoa</taxon>
        <taxon>Ecdysozoa</taxon>
        <taxon>Nematoda</taxon>
        <taxon>Chromadorea</taxon>
        <taxon>Rhabditida</taxon>
        <taxon>Tylenchina</taxon>
        <taxon>Panagrolaimomorpha</taxon>
        <taxon>Panagrolaimoidea</taxon>
        <taxon>Panagrolaimidae</taxon>
        <taxon>Panagrellus</taxon>
    </lineage>
</organism>
<reference evidence="3" key="2">
    <citation type="submission" date="2020-10" db="UniProtKB">
        <authorList>
            <consortium name="WormBaseParasite"/>
        </authorList>
    </citation>
    <scope>IDENTIFICATION</scope>
</reference>
<evidence type="ECO:0000313" key="2">
    <source>
        <dbReference type="Proteomes" id="UP000492821"/>
    </source>
</evidence>
<evidence type="ECO:0000313" key="3">
    <source>
        <dbReference type="WBParaSite" id="Pan_g1085.t1"/>
    </source>
</evidence>